<dbReference type="CDD" id="cd01721">
    <property type="entry name" value="Sm_D3"/>
    <property type="match status" value="1"/>
</dbReference>
<dbReference type="GO" id="GO:1990904">
    <property type="term" value="C:ribonucleoprotein complex"/>
    <property type="evidence" value="ECO:0007669"/>
    <property type="project" value="UniProtKB-KW"/>
</dbReference>
<evidence type="ECO:0000256" key="10">
    <source>
        <dbReference type="SAM" id="MobiDB-lite"/>
    </source>
</evidence>
<evidence type="ECO:0000256" key="7">
    <source>
        <dbReference type="ARBA" id="ARBA00023242"/>
    </source>
</evidence>
<dbReference type="InterPro" id="IPR010920">
    <property type="entry name" value="LSM_dom_sf"/>
</dbReference>
<feature type="region of interest" description="Disordered" evidence="10">
    <location>
        <begin position="84"/>
        <end position="124"/>
    </location>
</feature>
<dbReference type="Gene3D" id="2.30.30.100">
    <property type="match status" value="1"/>
</dbReference>
<evidence type="ECO:0000256" key="6">
    <source>
        <dbReference type="ARBA" id="ARBA00023187"/>
    </source>
</evidence>
<evidence type="ECO:0000256" key="4">
    <source>
        <dbReference type="ARBA" id="ARBA00022490"/>
    </source>
</evidence>
<keyword evidence="5 9" id="KW-0507">mRNA processing</keyword>
<reference evidence="12 13" key="1">
    <citation type="submission" date="2024-04" db="EMBL/GenBank/DDBJ databases">
        <title>Tritrichomonas musculus Genome.</title>
        <authorList>
            <person name="Alves-Ferreira E."/>
            <person name="Grigg M."/>
            <person name="Lorenzi H."/>
            <person name="Galac M."/>
        </authorList>
    </citation>
    <scope>NUCLEOTIDE SEQUENCE [LARGE SCALE GENOMIC DNA]</scope>
    <source>
        <strain evidence="12 13">EAF2021</strain>
    </source>
</reference>
<dbReference type="InterPro" id="IPR034099">
    <property type="entry name" value="SmD3"/>
</dbReference>
<evidence type="ECO:0000256" key="9">
    <source>
        <dbReference type="RuleBase" id="RU365050"/>
    </source>
</evidence>
<dbReference type="InterPro" id="IPR027141">
    <property type="entry name" value="LSm4/Sm_D1/D3"/>
</dbReference>
<evidence type="ECO:0000256" key="2">
    <source>
        <dbReference type="ARBA" id="ARBA00004514"/>
    </source>
</evidence>
<evidence type="ECO:0000256" key="3">
    <source>
        <dbReference type="ARBA" id="ARBA00008146"/>
    </source>
</evidence>
<evidence type="ECO:0000313" key="12">
    <source>
        <dbReference type="EMBL" id="KAK8895100.1"/>
    </source>
</evidence>
<accession>A0ABR2KYL0</accession>
<comment type="similarity">
    <text evidence="3 9">Belongs to the snRNP core protein family.</text>
</comment>
<evidence type="ECO:0000313" key="13">
    <source>
        <dbReference type="Proteomes" id="UP001470230"/>
    </source>
</evidence>
<organism evidence="12 13">
    <name type="scientific">Tritrichomonas musculus</name>
    <dbReference type="NCBI Taxonomy" id="1915356"/>
    <lineage>
        <taxon>Eukaryota</taxon>
        <taxon>Metamonada</taxon>
        <taxon>Parabasalia</taxon>
        <taxon>Tritrichomonadida</taxon>
        <taxon>Tritrichomonadidae</taxon>
        <taxon>Tritrichomonas</taxon>
    </lineage>
</organism>
<evidence type="ECO:0000256" key="5">
    <source>
        <dbReference type="ARBA" id="ARBA00022664"/>
    </source>
</evidence>
<keyword evidence="6 9" id="KW-0508">mRNA splicing</keyword>
<protein>
    <recommendedName>
        <fullName evidence="9">Small nuclear ribonucleoprotein Sm D3</fullName>
        <shortName evidence="9">Sm-D3</shortName>
    </recommendedName>
    <alternativeName>
        <fullName evidence="9">snRNP core protein D3</fullName>
    </alternativeName>
</protein>
<comment type="caution">
    <text evidence="12">The sequence shown here is derived from an EMBL/GenBank/DDBJ whole genome shotgun (WGS) entry which is preliminary data.</text>
</comment>
<evidence type="ECO:0000256" key="1">
    <source>
        <dbReference type="ARBA" id="ARBA00004123"/>
    </source>
</evidence>
<name>A0ABR2KYL0_9EUKA</name>
<feature type="compositionally biased region" description="Basic residues" evidence="10">
    <location>
        <begin position="97"/>
        <end position="108"/>
    </location>
</feature>
<feature type="domain" description="Sm" evidence="11">
    <location>
        <begin position="5"/>
        <end position="77"/>
    </location>
</feature>
<dbReference type="InterPro" id="IPR047575">
    <property type="entry name" value="Sm"/>
</dbReference>
<keyword evidence="4" id="KW-0963">Cytoplasm</keyword>
<dbReference type="SUPFAM" id="SSF50182">
    <property type="entry name" value="Sm-like ribonucleoproteins"/>
    <property type="match status" value="1"/>
</dbReference>
<keyword evidence="7 9" id="KW-0539">Nucleus</keyword>
<dbReference type="Proteomes" id="UP001470230">
    <property type="component" value="Unassembled WGS sequence"/>
</dbReference>
<dbReference type="InterPro" id="IPR001163">
    <property type="entry name" value="Sm_dom_euk/arc"/>
</dbReference>
<sequence>MSNSIPIKLLHEATGFEITVQLVSGDKYSGVLNLIEDNMNCWLNDVVHIPTNGEKEEIQSVYLRGSNILYINVPELFSNSRLFQTTESNDKPNKYSGKLKRGYMKAKRPNGNLPEHNHQPQNQQ</sequence>
<dbReference type="SMART" id="SM00651">
    <property type="entry name" value="Sm"/>
    <property type="match status" value="1"/>
</dbReference>
<keyword evidence="8 9" id="KW-0687">Ribonucleoprotein</keyword>
<dbReference type="EMBL" id="JAPFFF010000003">
    <property type="protein sequence ID" value="KAK8895100.1"/>
    <property type="molecule type" value="Genomic_DNA"/>
</dbReference>
<evidence type="ECO:0000256" key="8">
    <source>
        <dbReference type="ARBA" id="ARBA00023274"/>
    </source>
</evidence>
<dbReference type="Pfam" id="PF01423">
    <property type="entry name" value="LSM"/>
    <property type="match status" value="1"/>
</dbReference>
<dbReference type="PROSITE" id="PS52002">
    <property type="entry name" value="SM"/>
    <property type="match status" value="1"/>
</dbReference>
<dbReference type="PANTHER" id="PTHR23338">
    <property type="entry name" value="SMALL NUCLEAR RIBONUCLEOPROTEIN SM"/>
    <property type="match status" value="1"/>
</dbReference>
<comment type="subcellular location">
    <subcellularLocation>
        <location evidence="2">Cytoplasm</location>
        <location evidence="2">Cytosol</location>
    </subcellularLocation>
    <subcellularLocation>
        <location evidence="1 9">Nucleus</location>
    </subcellularLocation>
</comment>
<evidence type="ECO:0000259" key="11">
    <source>
        <dbReference type="PROSITE" id="PS52002"/>
    </source>
</evidence>
<proteinExistence type="inferred from homology"/>
<keyword evidence="13" id="KW-1185">Reference proteome</keyword>
<gene>
    <name evidence="12" type="ORF">M9Y10_023542</name>
</gene>